<dbReference type="GO" id="GO:0060090">
    <property type="term" value="F:molecular adaptor activity"/>
    <property type="evidence" value="ECO:0007669"/>
    <property type="project" value="TreeGrafter"/>
</dbReference>
<evidence type="ECO:0000256" key="1">
    <source>
        <dbReference type="ARBA" id="ARBA00022737"/>
    </source>
</evidence>
<dbReference type="EMBL" id="KZ293416">
    <property type="protein sequence ID" value="PBK76292.1"/>
    <property type="molecule type" value="Genomic_DNA"/>
</dbReference>
<accession>A0A2H3CAM0</accession>
<reference evidence="6" key="1">
    <citation type="journal article" date="2017" name="Nat. Ecol. Evol.">
        <title>Genome expansion and lineage-specific genetic innovations in the forest pathogenic fungi Armillaria.</title>
        <authorList>
            <person name="Sipos G."/>
            <person name="Prasanna A.N."/>
            <person name="Walter M.C."/>
            <person name="O'Connor E."/>
            <person name="Balint B."/>
            <person name="Krizsan K."/>
            <person name="Kiss B."/>
            <person name="Hess J."/>
            <person name="Varga T."/>
            <person name="Slot J."/>
            <person name="Riley R."/>
            <person name="Boka B."/>
            <person name="Rigling D."/>
            <person name="Barry K."/>
            <person name="Lee J."/>
            <person name="Mihaltcheva S."/>
            <person name="LaButti K."/>
            <person name="Lipzen A."/>
            <person name="Waldron R."/>
            <person name="Moloney N.M."/>
            <person name="Sperisen C."/>
            <person name="Kredics L."/>
            <person name="Vagvoelgyi C."/>
            <person name="Patrignani A."/>
            <person name="Fitzpatrick D."/>
            <person name="Nagy I."/>
            <person name="Doyle S."/>
            <person name="Anderson J.B."/>
            <person name="Grigoriev I.V."/>
            <person name="Gueldener U."/>
            <person name="Muensterkoetter M."/>
            <person name="Nagy L.G."/>
        </authorList>
    </citation>
    <scope>NUCLEOTIDE SEQUENCE [LARGE SCALE GENOMIC DNA]</scope>
    <source>
        <strain evidence="6">28-4</strain>
    </source>
</reference>
<feature type="repeat" description="TPR" evidence="3">
    <location>
        <begin position="6"/>
        <end position="39"/>
    </location>
</feature>
<dbReference type="AlphaFoldDB" id="A0A2H3CAM0"/>
<proteinExistence type="predicted"/>
<gene>
    <name evidence="5" type="ORF">ARMSODRAFT_1011551</name>
</gene>
<dbReference type="Proteomes" id="UP000218334">
    <property type="component" value="Unassembled WGS sequence"/>
</dbReference>
<evidence type="ECO:0000256" key="4">
    <source>
        <dbReference type="SAM" id="MobiDB-lite"/>
    </source>
</evidence>
<name>A0A2H3CAM0_9AGAR</name>
<dbReference type="GO" id="GO:0072380">
    <property type="term" value="C:TRC complex"/>
    <property type="evidence" value="ECO:0007669"/>
    <property type="project" value="TreeGrafter"/>
</dbReference>
<dbReference type="Pfam" id="PF13414">
    <property type="entry name" value="TPR_11"/>
    <property type="match status" value="1"/>
</dbReference>
<dbReference type="InterPro" id="IPR019734">
    <property type="entry name" value="TPR_rpt"/>
</dbReference>
<dbReference type="PROSITE" id="PS50005">
    <property type="entry name" value="TPR"/>
    <property type="match status" value="1"/>
</dbReference>
<evidence type="ECO:0000313" key="6">
    <source>
        <dbReference type="Proteomes" id="UP000218334"/>
    </source>
</evidence>
<keyword evidence="1" id="KW-0677">Repeat</keyword>
<dbReference type="InterPro" id="IPR047150">
    <property type="entry name" value="SGT"/>
</dbReference>
<keyword evidence="2 3" id="KW-0802">TPR repeat</keyword>
<evidence type="ECO:0000256" key="3">
    <source>
        <dbReference type="PROSITE-ProRule" id="PRU00339"/>
    </source>
</evidence>
<dbReference type="Gene3D" id="1.25.40.10">
    <property type="entry name" value="Tetratricopeptide repeat domain"/>
    <property type="match status" value="1"/>
</dbReference>
<dbReference type="SUPFAM" id="SSF48452">
    <property type="entry name" value="TPR-like"/>
    <property type="match status" value="1"/>
</dbReference>
<sequence length="548" mass="63025">MSEDAATRLKEEGNALFIQSKFDEALVKYTEAIELDESNAILWANRSACHLSMKRYLDSVGDSRKATELDPMYYKAWARLATAYDVSTTFRLQRRLVSSSFALKEYLPSSLAWQRALDTLPAENLTPTQEQQCEEYQKRLHESTDRLHHKASGGDRSMDTRYYRDGDGQQPWEVAREMIPALEASGNTNSSAWVLHGAYKEFAEGVRIMNGVTVDEGGNLRGEENGFQHLVNGMIREDRVFHMEKEALWISAYNRLGTLERERHDPWLAAGPDYLKREAPSRLAEKGWDVVRPDIDLTIRFWMLRGKIEGALDSNVISQNEYYGRCLEVVEWGRELWKDVPASVRGEVFDESFIRGLRNLYLQSILQYYGFNRQDTKLAEKLTAEADILLKSLETDPAPGDNADPGFKLSFYDYCRGSAYACKAFFHSDLARRGSSAEQNNQLAGEYYLQAAEAYPVDDEHHCQYLNSALQHLFHRPGLTVRRALDIMARFRVSANESKKIWNQHPSRMRPERDHSNGIVMQRENELRREISLGRCSLDMKVSKEIQR</sequence>
<evidence type="ECO:0000313" key="5">
    <source>
        <dbReference type="EMBL" id="PBK76292.1"/>
    </source>
</evidence>
<dbReference type="InterPro" id="IPR011990">
    <property type="entry name" value="TPR-like_helical_dom_sf"/>
</dbReference>
<dbReference type="SMART" id="SM00028">
    <property type="entry name" value="TPR"/>
    <property type="match status" value="2"/>
</dbReference>
<organism evidence="5 6">
    <name type="scientific">Armillaria solidipes</name>
    <dbReference type="NCBI Taxonomy" id="1076256"/>
    <lineage>
        <taxon>Eukaryota</taxon>
        <taxon>Fungi</taxon>
        <taxon>Dikarya</taxon>
        <taxon>Basidiomycota</taxon>
        <taxon>Agaricomycotina</taxon>
        <taxon>Agaricomycetes</taxon>
        <taxon>Agaricomycetidae</taxon>
        <taxon>Agaricales</taxon>
        <taxon>Marasmiineae</taxon>
        <taxon>Physalacriaceae</taxon>
        <taxon>Armillaria</taxon>
    </lineage>
</organism>
<evidence type="ECO:0000256" key="2">
    <source>
        <dbReference type="ARBA" id="ARBA00022803"/>
    </source>
</evidence>
<dbReference type="PANTHER" id="PTHR45831:SF2">
    <property type="entry name" value="LD24721P"/>
    <property type="match status" value="1"/>
</dbReference>
<protein>
    <submittedName>
        <fullName evidence="5">Uncharacterized protein</fullName>
    </submittedName>
</protein>
<dbReference type="STRING" id="1076256.A0A2H3CAM0"/>
<dbReference type="GO" id="GO:0016020">
    <property type="term" value="C:membrane"/>
    <property type="evidence" value="ECO:0007669"/>
    <property type="project" value="TreeGrafter"/>
</dbReference>
<dbReference type="PANTHER" id="PTHR45831">
    <property type="entry name" value="LD24721P"/>
    <property type="match status" value="1"/>
</dbReference>
<dbReference type="GO" id="GO:0006620">
    <property type="term" value="P:post-translational protein targeting to endoplasmic reticulum membrane"/>
    <property type="evidence" value="ECO:0007669"/>
    <property type="project" value="TreeGrafter"/>
</dbReference>
<feature type="region of interest" description="Disordered" evidence="4">
    <location>
        <begin position="141"/>
        <end position="163"/>
    </location>
</feature>
<keyword evidence="6" id="KW-1185">Reference proteome</keyword>